<name>F7XNV5_METZD</name>
<feature type="transmembrane region" description="Helical" evidence="1">
    <location>
        <begin position="21"/>
        <end position="40"/>
    </location>
</feature>
<keyword evidence="1" id="KW-1133">Transmembrane helix</keyword>
<dbReference type="RefSeq" id="WP_013898749.1">
    <property type="nucleotide sequence ID" value="NC_015676.1"/>
</dbReference>
<dbReference type="KEGG" id="mzh:Mzhil_1473"/>
<accession>F7XNV5</accession>
<evidence type="ECO:0000313" key="2">
    <source>
        <dbReference type="EMBL" id="AEH61312.1"/>
    </source>
</evidence>
<dbReference type="HOGENOM" id="CLU_110996_0_0_2"/>
<dbReference type="InterPro" id="IPR055712">
    <property type="entry name" value="DUF7288"/>
</dbReference>
<sequence>MVSIFSYLKKDQDAQMHTFEAVIAATIMVGVVIFAVHATAITPLTSSTASVHVENQIHKTGQDVLSALDHSCESMNSDLKEDVLRWDGNHYVWAGDGYFAAGNRSNVLENSSIAKALDLVAVNRGIAHNVEFSFIGPDDTIATSVYIYSGDPSNNAVTASRKILLSNSDFDDMNITEFAKNTSIIDADNGSDFYNIVDIRLTMWRM</sequence>
<dbReference type="GeneID" id="10823110"/>
<keyword evidence="1" id="KW-0472">Membrane</keyword>
<dbReference type="STRING" id="679901.Mzhil_1473"/>
<evidence type="ECO:0000256" key="1">
    <source>
        <dbReference type="SAM" id="Phobius"/>
    </source>
</evidence>
<gene>
    <name evidence="2" type="ordered locus">Mzhil_1473</name>
</gene>
<dbReference type="AlphaFoldDB" id="F7XNV5"/>
<dbReference type="EMBL" id="CP002101">
    <property type="protein sequence ID" value="AEH61312.1"/>
    <property type="molecule type" value="Genomic_DNA"/>
</dbReference>
<dbReference type="Proteomes" id="UP000006622">
    <property type="component" value="Chromosome"/>
</dbReference>
<keyword evidence="1" id="KW-0812">Transmembrane</keyword>
<protein>
    <submittedName>
        <fullName evidence="2">Uncharacterized protein</fullName>
    </submittedName>
</protein>
<reference evidence="2 3" key="1">
    <citation type="submission" date="2010-07" db="EMBL/GenBank/DDBJ databases">
        <title>The complete genome of Methanosalsum zhilinae DSM 4017.</title>
        <authorList>
            <consortium name="US DOE Joint Genome Institute (JGI-PGF)"/>
            <person name="Lucas S."/>
            <person name="Copeland A."/>
            <person name="Lapidus A."/>
            <person name="Glavina del Rio T."/>
            <person name="Dalin E."/>
            <person name="Tice H."/>
            <person name="Bruce D."/>
            <person name="Goodwin L."/>
            <person name="Pitluck S."/>
            <person name="Kyrpides N."/>
            <person name="Mavromatis K."/>
            <person name="Ovchinnikova G."/>
            <person name="Daligault H."/>
            <person name="Detter J.C."/>
            <person name="Han C."/>
            <person name="Tapia R."/>
            <person name="Larimer F."/>
            <person name="Land M."/>
            <person name="Hauser L."/>
            <person name="Markowitz V."/>
            <person name="Cheng J.-F."/>
            <person name="Hugenholtz P."/>
            <person name="Woyke T."/>
            <person name="Wu D."/>
            <person name="Spring S."/>
            <person name="Schueler E."/>
            <person name="Brambilla E."/>
            <person name="Klenk H.-P."/>
            <person name="Eisen J.A."/>
        </authorList>
    </citation>
    <scope>NUCLEOTIDE SEQUENCE [LARGE SCALE GENOMIC DNA]</scope>
    <source>
        <strain evidence="3">DSM 4017 / NBRC 107636 / OCM 62 / WeN5</strain>
    </source>
</reference>
<dbReference type="Pfam" id="PF23959">
    <property type="entry name" value="DUF7288"/>
    <property type="match status" value="1"/>
</dbReference>
<proteinExistence type="predicted"/>
<evidence type="ECO:0000313" key="3">
    <source>
        <dbReference type="Proteomes" id="UP000006622"/>
    </source>
</evidence>
<organism evidence="2 3">
    <name type="scientific">Methanosalsum zhilinae (strain DSM 4017 / NBRC 107636 / OCM 62 / WeN5)</name>
    <name type="common">Methanohalophilus zhilinae</name>
    <dbReference type="NCBI Taxonomy" id="679901"/>
    <lineage>
        <taxon>Archaea</taxon>
        <taxon>Methanobacteriati</taxon>
        <taxon>Methanobacteriota</taxon>
        <taxon>Stenosarchaea group</taxon>
        <taxon>Methanomicrobia</taxon>
        <taxon>Methanosarcinales</taxon>
        <taxon>Methanosarcinaceae</taxon>
        <taxon>Methanosalsum</taxon>
    </lineage>
</organism>
<keyword evidence="3" id="KW-1185">Reference proteome</keyword>